<keyword evidence="1" id="KW-0812">Transmembrane</keyword>
<keyword evidence="2" id="KW-0614">Plasmid</keyword>
<dbReference type="AlphaFoldDB" id="A0A5Q4Z9F8"/>
<reference evidence="2 3" key="1">
    <citation type="submission" date="2019-08" db="EMBL/GenBank/DDBJ databases">
        <authorList>
            <person name="Herpell B J."/>
        </authorList>
    </citation>
    <scope>NUCLEOTIDE SEQUENCE [LARGE SCALE GENOMIC DNA]</scope>
    <source>
        <strain evidence="3">Msb3</strain>
        <plasmid evidence="2 3">pI</plasmid>
    </source>
</reference>
<dbReference type="Proteomes" id="UP000325811">
    <property type="component" value="Plasmid pI"/>
</dbReference>
<geneLocation type="plasmid" evidence="2 3">
    <name>pI</name>
</geneLocation>
<evidence type="ECO:0000313" key="2">
    <source>
        <dbReference type="EMBL" id="VVD31039.1"/>
    </source>
</evidence>
<keyword evidence="3" id="KW-1185">Reference proteome</keyword>
<protein>
    <submittedName>
        <fullName evidence="2">Uncharacterized protein</fullName>
    </submittedName>
</protein>
<gene>
    <name evidence="2" type="ORF">PDMSB3_0203</name>
</gene>
<sequence length="69" mass="7834">MSWITDKLALILGACACAAAAWAILHYSREWFFPVVTVIAIVCFYVDNRRLRSLLKEHGIDPQRTKRGA</sequence>
<evidence type="ECO:0000256" key="1">
    <source>
        <dbReference type="SAM" id="Phobius"/>
    </source>
</evidence>
<name>A0A5Q4Z9F8_9BURK</name>
<accession>A0A5Q4Z9F8</accession>
<proteinExistence type="predicted"/>
<dbReference type="RefSeq" id="WP_165190004.1">
    <property type="nucleotide sequence ID" value="NZ_LR699555.1"/>
</dbReference>
<feature type="transmembrane region" description="Helical" evidence="1">
    <location>
        <begin position="31"/>
        <end position="47"/>
    </location>
</feature>
<keyword evidence="1" id="KW-1133">Transmembrane helix</keyword>
<organism evidence="2 3">
    <name type="scientific">Paraburkholderia dioscoreae</name>
    <dbReference type="NCBI Taxonomy" id="2604047"/>
    <lineage>
        <taxon>Bacteria</taxon>
        <taxon>Pseudomonadati</taxon>
        <taxon>Pseudomonadota</taxon>
        <taxon>Betaproteobacteria</taxon>
        <taxon>Burkholderiales</taxon>
        <taxon>Burkholderiaceae</taxon>
        <taxon>Paraburkholderia</taxon>
    </lineage>
</organism>
<dbReference type="EMBL" id="LR699555">
    <property type="protein sequence ID" value="VVD31039.1"/>
    <property type="molecule type" value="Genomic_DNA"/>
</dbReference>
<evidence type="ECO:0000313" key="3">
    <source>
        <dbReference type="Proteomes" id="UP000325811"/>
    </source>
</evidence>
<keyword evidence="1" id="KW-0472">Membrane</keyword>
<dbReference type="KEGG" id="pdio:PDMSB3_0203.2"/>